<dbReference type="AlphaFoldDB" id="A0A418VHP5"/>
<reference evidence="1 2" key="1">
    <citation type="submission" date="2018-09" db="EMBL/GenBank/DDBJ databases">
        <authorList>
            <person name="Zhu H."/>
        </authorList>
    </citation>
    <scope>NUCLEOTIDE SEQUENCE [LARGE SCALE GENOMIC DNA]</scope>
    <source>
        <strain evidence="1 2">K2S05-167</strain>
    </source>
</reference>
<accession>A0A418VHP5</accession>
<gene>
    <name evidence="1" type="ORF">D3875_01000</name>
</gene>
<organism evidence="1 2">
    <name type="scientific">Deinococcus cavernae</name>
    <dbReference type="NCBI Taxonomy" id="2320857"/>
    <lineage>
        <taxon>Bacteria</taxon>
        <taxon>Thermotogati</taxon>
        <taxon>Deinococcota</taxon>
        <taxon>Deinococci</taxon>
        <taxon>Deinococcales</taxon>
        <taxon>Deinococcaceae</taxon>
        <taxon>Deinococcus</taxon>
    </lineage>
</organism>
<dbReference type="Proteomes" id="UP000286287">
    <property type="component" value="Unassembled WGS sequence"/>
</dbReference>
<keyword evidence="2" id="KW-1185">Reference proteome</keyword>
<name>A0A418VHP5_9DEIO</name>
<dbReference type="EMBL" id="QYUJ01000004">
    <property type="protein sequence ID" value="RJF75656.1"/>
    <property type="molecule type" value="Genomic_DNA"/>
</dbReference>
<comment type="caution">
    <text evidence="1">The sequence shown here is derived from an EMBL/GenBank/DDBJ whole genome shotgun (WGS) entry which is preliminary data.</text>
</comment>
<evidence type="ECO:0000313" key="2">
    <source>
        <dbReference type="Proteomes" id="UP000286287"/>
    </source>
</evidence>
<protein>
    <submittedName>
        <fullName evidence="1">Uncharacterized protein</fullName>
    </submittedName>
</protein>
<evidence type="ECO:0000313" key="1">
    <source>
        <dbReference type="EMBL" id="RJF75656.1"/>
    </source>
</evidence>
<proteinExistence type="predicted"/>
<sequence>MGLLATHHVLLYRTDPMTYQSSPDLLSAIQDTYIDFTWQESVCAYFDLIGEPDEDTVFDAFCTTRGGLRCLDEIRRTTNALLNATFYVASFATCNAAGHALEDFDFDAELPALYVPEHHLPKPCLLYAIEASLAMTPWVKVEHGTVSYDPAGHIHDTLVLKRDLMLSGPVSWRFSPEDLPHLYRPMATIAHWFSQQTEPVRFKACELDALAGGYLKRGQLAAS</sequence>